<sequence>MTGQDSVRIGDAERDAAASALGEHFVAGRLTKAEYDERLETVWKARFAADLQPIFTDLPQSPGAHVNRTARTSHGWDADRRISRRGMAHSRPSHARMHWLTPVMMLGFVGLAAVVLLGLPWLALIAFWLLACGGFGHRGPRRQARTSCG</sequence>
<proteinExistence type="predicted"/>
<dbReference type="OrthoDB" id="3534574at2"/>
<gene>
    <name evidence="2" type="ORF">DPM12_13895</name>
</gene>
<dbReference type="AlphaFoldDB" id="A0A329QLA3"/>
<accession>A0A329QLA3</accession>
<organism evidence="2 3">
    <name type="scientific">Phytoactinopolyspora halophila</name>
    <dbReference type="NCBI Taxonomy" id="1981511"/>
    <lineage>
        <taxon>Bacteria</taxon>
        <taxon>Bacillati</taxon>
        <taxon>Actinomycetota</taxon>
        <taxon>Actinomycetes</taxon>
        <taxon>Jiangellales</taxon>
        <taxon>Jiangellaceae</taxon>
        <taxon>Phytoactinopolyspora</taxon>
    </lineage>
</organism>
<evidence type="ECO:0000313" key="3">
    <source>
        <dbReference type="Proteomes" id="UP000250462"/>
    </source>
</evidence>
<reference evidence="2 3" key="1">
    <citation type="submission" date="2018-06" db="EMBL/GenBank/DDBJ databases">
        <title>Phytoactinopolyspora halophila sp. nov., a novel halophilic actinomycete isolated from a saline soil in China.</title>
        <authorList>
            <person name="Tang S.-K."/>
        </authorList>
    </citation>
    <scope>NUCLEOTIDE SEQUENCE [LARGE SCALE GENOMIC DNA]</scope>
    <source>
        <strain evidence="2 3">YIM 96934</strain>
    </source>
</reference>
<name>A0A329QLA3_9ACTN</name>
<dbReference type="Pfam" id="PF08044">
    <property type="entry name" value="DUF1707"/>
    <property type="match status" value="1"/>
</dbReference>
<dbReference type="EMBL" id="QMIG01000015">
    <property type="protein sequence ID" value="RAW12489.1"/>
    <property type="molecule type" value="Genomic_DNA"/>
</dbReference>
<keyword evidence="3" id="KW-1185">Reference proteome</keyword>
<dbReference type="RefSeq" id="WP_112258945.1">
    <property type="nucleotide sequence ID" value="NZ_QMIG01000015.1"/>
</dbReference>
<dbReference type="Proteomes" id="UP000250462">
    <property type="component" value="Unassembled WGS sequence"/>
</dbReference>
<protein>
    <submittedName>
        <fullName evidence="2">DUF1707 domain-containing protein</fullName>
    </submittedName>
</protein>
<dbReference type="InterPro" id="IPR012551">
    <property type="entry name" value="DUF1707_SHOCT-like"/>
</dbReference>
<comment type="caution">
    <text evidence="2">The sequence shown here is derived from an EMBL/GenBank/DDBJ whole genome shotgun (WGS) entry which is preliminary data.</text>
</comment>
<evidence type="ECO:0000259" key="1">
    <source>
        <dbReference type="Pfam" id="PF08044"/>
    </source>
</evidence>
<feature type="domain" description="DUF1707" evidence="1">
    <location>
        <begin position="7"/>
        <end position="59"/>
    </location>
</feature>
<evidence type="ECO:0000313" key="2">
    <source>
        <dbReference type="EMBL" id="RAW12489.1"/>
    </source>
</evidence>